<accession>A0A2T7E4C7</accession>
<feature type="domain" description="F-box/LRR-repeat protein 15-like leucin rich repeat" evidence="2">
    <location>
        <begin position="186"/>
        <end position="361"/>
    </location>
</feature>
<protein>
    <recommendedName>
        <fullName evidence="2">F-box/LRR-repeat protein 15-like leucin rich repeat domain-containing protein</fullName>
    </recommendedName>
</protein>
<evidence type="ECO:0000313" key="4">
    <source>
        <dbReference type="Proteomes" id="UP000244336"/>
    </source>
</evidence>
<sequence>MGKHTRNSPRPEQHVPGALSASHLLSLVSYSCCVVAWPSFSASLPPVRFRPRIHQHQSPMAAAAAHRNNKRRRLSPAPGPTSATAPPLDSLADELLFLVLDRVAAADPRALKSFALASRACHAAESRHRRLLRPLRADLIAAALARYPSASRLDLSLCARVPDAALAAAPSGSSLRAVDLSRSWGFGAAGLAALAGACPDLADLDLSNGVHLGDAAAAEVARMRTLQRLSLSRCKPLTDMGLGCVAVGCPDLRELSLKWCLGLTDLGLHLLALKCKKLTSLDLSYTMITKESFLAIMKLPNLQVLTLVGCIGIDDDALGSLDKECSKSLQVLDMSHCQNITDVGVSSIVKSIPNLLELDLSYCCPQVTPSMGRSLQKITKLRMLKLEGCKFMADGLKAIGSSCVSIRELSLSKCSGVTDTELSFAVSKLKNLLKLDITCCRNITDVSVAAITSSCTSLISLRMESCSHVSSGALQLIGKNCSHLEELDLTDSDLDDEGLKALAGCSNLLSLKIGICLRISDEGLMHIGKSCPKLGDIDLYRCGGISDDGVIQIAQGSPMLESINLSYCTEITDRSLMSLSKCTKLNTLEIRGCPRVSSAGLSEIAMGCRLLSKLDIKKCFEINDVGMLYLSQFSHSLRQINLSYCSVTDIGLLSLSSICGLQNMTIVHLADITPNGLTAALMVCGGLTKVKLHEAFKSMMPPHMLKNVEARGCIFQWINKPFKVEVEPCDVWKQQSQDVLVR</sequence>
<evidence type="ECO:0000313" key="3">
    <source>
        <dbReference type="EMBL" id="PUZ62686.1"/>
    </source>
</evidence>
<dbReference type="STRING" id="1504633.A0A2T7E4C7"/>
<keyword evidence="4" id="KW-1185">Reference proteome</keyword>
<dbReference type="PANTHER" id="PTHR13318">
    <property type="entry name" value="PARTNER OF PAIRED, ISOFORM B-RELATED"/>
    <property type="match status" value="1"/>
</dbReference>
<gene>
    <name evidence="3" type="ORF">GQ55_3G005500</name>
</gene>
<dbReference type="PROSITE" id="PS51257">
    <property type="entry name" value="PROKAR_LIPOPROTEIN"/>
    <property type="match status" value="1"/>
</dbReference>
<dbReference type="GO" id="GO:0019005">
    <property type="term" value="C:SCF ubiquitin ligase complex"/>
    <property type="evidence" value="ECO:0007669"/>
    <property type="project" value="TreeGrafter"/>
</dbReference>
<dbReference type="OrthoDB" id="550575at2759"/>
<dbReference type="Proteomes" id="UP000244336">
    <property type="component" value="Chromosome 3"/>
</dbReference>
<dbReference type="FunFam" id="3.80.10.10:FF:001072">
    <property type="entry name" value="F-box/LRR-repeat protein 3"/>
    <property type="match status" value="1"/>
</dbReference>
<dbReference type="InterPro" id="IPR057207">
    <property type="entry name" value="FBXL15_LRR"/>
</dbReference>
<evidence type="ECO:0000259" key="2">
    <source>
        <dbReference type="Pfam" id="PF25372"/>
    </source>
</evidence>
<dbReference type="InterPro" id="IPR032675">
    <property type="entry name" value="LRR_dom_sf"/>
</dbReference>
<dbReference type="Pfam" id="PF25372">
    <property type="entry name" value="DUF7885"/>
    <property type="match status" value="2"/>
</dbReference>
<proteinExistence type="predicted"/>
<dbReference type="InterPro" id="IPR001611">
    <property type="entry name" value="Leu-rich_rpt"/>
</dbReference>
<dbReference type="FunFam" id="3.80.10.10:FF:000276">
    <property type="entry name" value="F-box/LRR-repeat protein 3"/>
    <property type="match status" value="1"/>
</dbReference>
<reference evidence="3 4" key="1">
    <citation type="submission" date="2018-04" db="EMBL/GenBank/DDBJ databases">
        <title>WGS assembly of Panicum hallii var. hallii HAL2.</title>
        <authorList>
            <person name="Lovell J."/>
            <person name="Jenkins J."/>
            <person name="Lowry D."/>
            <person name="Mamidi S."/>
            <person name="Sreedasyam A."/>
            <person name="Weng X."/>
            <person name="Barry K."/>
            <person name="Bonette J."/>
            <person name="Campitelli B."/>
            <person name="Daum C."/>
            <person name="Gordon S."/>
            <person name="Gould B."/>
            <person name="Lipzen A."/>
            <person name="MacQueen A."/>
            <person name="Palacio-Mejia J."/>
            <person name="Plott C."/>
            <person name="Shakirov E."/>
            <person name="Shu S."/>
            <person name="Yoshinaga Y."/>
            <person name="Zane M."/>
            <person name="Rokhsar D."/>
            <person name="Grimwood J."/>
            <person name="Schmutz J."/>
            <person name="Juenger T."/>
        </authorList>
    </citation>
    <scope>NUCLEOTIDE SEQUENCE [LARGE SCALE GENOMIC DNA]</scope>
    <source>
        <strain evidence="4">cv. HAL2</strain>
    </source>
</reference>
<dbReference type="PANTHER" id="PTHR13318:SF105">
    <property type="entry name" value="F-BOX_LRR-REPEAT PROTEIN 3"/>
    <property type="match status" value="1"/>
</dbReference>
<dbReference type="SMART" id="SM00367">
    <property type="entry name" value="LRR_CC"/>
    <property type="match status" value="17"/>
</dbReference>
<dbReference type="SUPFAM" id="SSF52047">
    <property type="entry name" value="RNI-like"/>
    <property type="match status" value="3"/>
</dbReference>
<name>A0A2T7E4C7_9POAL</name>
<dbReference type="GO" id="GO:0031146">
    <property type="term" value="P:SCF-dependent proteasomal ubiquitin-dependent protein catabolic process"/>
    <property type="evidence" value="ECO:0007669"/>
    <property type="project" value="TreeGrafter"/>
</dbReference>
<evidence type="ECO:0000256" key="1">
    <source>
        <dbReference type="SAM" id="MobiDB-lite"/>
    </source>
</evidence>
<feature type="region of interest" description="Disordered" evidence="1">
    <location>
        <begin position="55"/>
        <end position="86"/>
    </location>
</feature>
<organism evidence="3 4">
    <name type="scientific">Panicum hallii var. hallii</name>
    <dbReference type="NCBI Taxonomy" id="1504633"/>
    <lineage>
        <taxon>Eukaryota</taxon>
        <taxon>Viridiplantae</taxon>
        <taxon>Streptophyta</taxon>
        <taxon>Embryophyta</taxon>
        <taxon>Tracheophyta</taxon>
        <taxon>Spermatophyta</taxon>
        <taxon>Magnoliopsida</taxon>
        <taxon>Liliopsida</taxon>
        <taxon>Poales</taxon>
        <taxon>Poaceae</taxon>
        <taxon>PACMAD clade</taxon>
        <taxon>Panicoideae</taxon>
        <taxon>Panicodae</taxon>
        <taxon>Paniceae</taxon>
        <taxon>Panicinae</taxon>
        <taxon>Panicum</taxon>
        <taxon>Panicum sect. Panicum</taxon>
    </lineage>
</organism>
<dbReference type="Gramene" id="PUZ62686">
    <property type="protein sequence ID" value="PUZ62686"/>
    <property type="gene ID" value="GQ55_3G005500"/>
</dbReference>
<dbReference type="Gene3D" id="3.80.10.10">
    <property type="entry name" value="Ribonuclease Inhibitor"/>
    <property type="match status" value="4"/>
</dbReference>
<dbReference type="InterPro" id="IPR006553">
    <property type="entry name" value="Leu-rich_rpt_Cys-con_subtyp"/>
</dbReference>
<dbReference type="AlphaFoldDB" id="A0A2T7E4C7"/>
<feature type="domain" description="F-box/LRR-repeat protein 15-like leucin rich repeat" evidence="2">
    <location>
        <begin position="530"/>
        <end position="604"/>
    </location>
</feature>
<dbReference type="EMBL" id="CM009751">
    <property type="protein sequence ID" value="PUZ62686.1"/>
    <property type="molecule type" value="Genomic_DNA"/>
</dbReference>
<dbReference type="Pfam" id="PF13516">
    <property type="entry name" value="LRR_6"/>
    <property type="match status" value="3"/>
</dbReference>